<evidence type="ECO:0000256" key="5">
    <source>
        <dbReference type="ARBA" id="ARBA00023242"/>
    </source>
</evidence>
<proteinExistence type="predicted"/>
<evidence type="ECO:0000256" key="4">
    <source>
        <dbReference type="ARBA" id="ARBA00023163"/>
    </source>
</evidence>
<keyword evidence="3" id="KW-0805">Transcription regulation</keyword>
<evidence type="ECO:0000256" key="2">
    <source>
        <dbReference type="ARBA" id="ARBA00022833"/>
    </source>
</evidence>
<dbReference type="Pfam" id="PF13847">
    <property type="entry name" value="Methyltransf_31"/>
    <property type="match status" value="1"/>
</dbReference>
<dbReference type="InterPro" id="IPR029063">
    <property type="entry name" value="SAM-dependent_MTases_sf"/>
</dbReference>
<dbReference type="PANTHER" id="PTHR47660">
    <property type="entry name" value="TRANSCRIPTION FACTOR WITH C2H2 AND ZN(2)-CYS(6) DNA BINDING DOMAIN (EUROFUNG)-RELATED-RELATED"/>
    <property type="match status" value="1"/>
</dbReference>
<dbReference type="EMBL" id="LCWV01000005">
    <property type="protein sequence ID" value="PWI72975.1"/>
    <property type="molecule type" value="Genomic_DNA"/>
</dbReference>
<dbReference type="GO" id="GO:0046872">
    <property type="term" value="F:metal ion binding"/>
    <property type="evidence" value="ECO:0007669"/>
    <property type="project" value="UniProtKB-KW"/>
</dbReference>
<organism evidence="7 8">
    <name type="scientific">Purpureocillium lilacinum</name>
    <name type="common">Paecilomyces lilacinus</name>
    <dbReference type="NCBI Taxonomy" id="33203"/>
    <lineage>
        <taxon>Eukaryota</taxon>
        <taxon>Fungi</taxon>
        <taxon>Dikarya</taxon>
        <taxon>Ascomycota</taxon>
        <taxon>Pezizomycotina</taxon>
        <taxon>Sordariomycetes</taxon>
        <taxon>Hypocreomycetidae</taxon>
        <taxon>Hypocreales</taxon>
        <taxon>Ophiocordycipitaceae</taxon>
        <taxon>Purpureocillium</taxon>
    </lineage>
</organism>
<keyword evidence="1" id="KW-0479">Metal-binding</keyword>
<feature type="domain" description="Methyltransferase" evidence="6">
    <location>
        <begin position="497"/>
        <end position="613"/>
    </location>
</feature>
<evidence type="ECO:0000256" key="3">
    <source>
        <dbReference type="ARBA" id="ARBA00023015"/>
    </source>
</evidence>
<evidence type="ECO:0000313" key="8">
    <source>
        <dbReference type="Proteomes" id="UP000245956"/>
    </source>
</evidence>
<dbReference type="CDD" id="cd02440">
    <property type="entry name" value="AdoMet_MTases"/>
    <property type="match status" value="1"/>
</dbReference>
<dbReference type="AlphaFoldDB" id="A0A2U3EEM9"/>
<evidence type="ECO:0000313" key="7">
    <source>
        <dbReference type="EMBL" id="PWI72975.1"/>
    </source>
</evidence>
<protein>
    <recommendedName>
        <fullName evidence="6">Methyltransferase domain-containing protein</fullName>
    </recommendedName>
</protein>
<gene>
    <name evidence="7" type="ORF">PCL_09990</name>
</gene>
<reference evidence="7 8" key="1">
    <citation type="journal article" date="2016" name="Front. Microbiol.">
        <title>Genome and transcriptome sequences reveal the specific parasitism of the nematophagous Purpureocillium lilacinum 36-1.</title>
        <authorList>
            <person name="Xie J."/>
            <person name="Li S."/>
            <person name="Mo C."/>
            <person name="Xiao X."/>
            <person name="Peng D."/>
            <person name="Wang G."/>
            <person name="Xiao Y."/>
        </authorList>
    </citation>
    <scope>NUCLEOTIDE SEQUENCE [LARGE SCALE GENOMIC DNA]</scope>
    <source>
        <strain evidence="7 8">36-1</strain>
    </source>
</reference>
<dbReference type="Gene3D" id="3.40.50.150">
    <property type="entry name" value="Vaccinia Virus protein VP39"/>
    <property type="match status" value="1"/>
</dbReference>
<keyword evidence="4" id="KW-0804">Transcription</keyword>
<evidence type="ECO:0000259" key="6">
    <source>
        <dbReference type="Pfam" id="PF13847"/>
    </source>
</evidence>
<evidence type="ECO:0000256" key="1">
    <source>
        <dbReference type="ARBA" id="ARBA00022723"/>
    </source>
</evidence>
<accession>A0A2U3EEM9</accession>
<dbReference type="InterPro" id="IPR025714">
    <property type="entry name" value="Methyltranfer_dom"/>
</dbReference>
<name>A0A2U3EEM9_PURLI</name>
<keyword evidence="2" id="KW-0862">Zinc</keyword>
<dbReference type="SUPFAM" id="SSF53335">
    <property type="entry name" value="S-adenosyl-L-methionine-dependent methyltransferases"/>
    <property type="match status" value="1"/>
</dbReference>
<sequence length="728" mass="80238">MVIHEFPARSSEWVDDAGGGRNPVTCGSGETLPSDFRNLNLPPTSELQHDADDTDSAINAIAQKVMPAVRQVQGPVRPGAPVLPALRRLEPPVYLRHGGAAVAHDPSGRAGEHRNARVAVYGVYGAVQVPVQAPDETLNFASVDLVPLAGADQIRDRWLRPFLAVTGQQEVPKAFHPYTLQYMSCVLRTYPKQMASDSVPPFIHPTQMTTGHVALANCYSLVRLWHHRAAGSEAIVADTVQREMDRLAHGQTSGDTEQLAALQAYLTYCIMAYFSPISGIPLVNDATMVTLQEMAFCAAQGGLVSTAELAGSRPAWESWIVASAKRRAMFAFYLLSSVCNADNNVPNFLAEELRGVFAPDAKRVWEARSREEWEREYARHLALWPDGPLKISELWRSPETGSERRRERIDRWVQTTDEFGVMLFAVCVHLHGERRGGFATPTQARLDSQHNMACTKTNNMSSKSTVYTTDHSSSVLRTHGWRTAANSAGYLIPHLRPETTILDVGCGPGSITVDLARLVPQGHVTGIEYVPDPLDGARALAVSRGVTNVTFAVADVHSLPFDDDSFDVVHAHQVLQHIADPVKALREMRRVAKPGGLVACRESASMTWHPPSRKLDAWYRVTTEMAAAKGGNPHPGSRIHVWAEQAGFPRDRVTRGAGSWCFSSDEQREYWGGSMGERARSSGFATMALEEGFSTKQELEEVRQGWDEFRENGDAWFGLLHGEILCRK</sequence>
<comment type="caution">
    <text evidence="7">The sequence shown here is derived from an EMBL/GenBank/DDBJ whole genome shotgun (WGS) entry which is preliminary data.</text>
</comment>
<dbReference type="Proteomes" id="UP000245956">
    <property type="component" value="Unassembled WGS sequence"/>
</dbReference>
<dbReference type="PANTHER" id="PTHR47660:SF3">
    <property type="entry name" value="FINGER DOMAIN PROTEIN, PUTATIVE (AFU_ORTHOLOGUE AFUA_4G03310)-RELATED"/>
    <property type="match status" value="1"/>
</dbReference>
<keyword evidence="5" id="KW-0539">Nucleus</keyword>